<dbReference type="GO" id="GO:0051723">
    <property type="term" value="F:protein methylesterase activity"/>
    <property type="evidence" value="ECO:0007669"/>
    <property type="project" value="UniProtKB-EC"/>
</dbReference>
<evidence type="ECO:0000313" key="9">
    <source>
        <dbReference type="EMBL" id="VEN42909.1"/>
    </source>
</evidence>
<dbReference type="Pfam" id="PF12697">
    <property type="entry name" value="Abhydrolase_6"/>
    <property type="match status" value="1"/>
</dbReference>
<feature type="domain" description="AB hydrolase-1" evidence="8">
    <location>
        <begin position="64"/>
        <end position="176"/>
    </location>
</feature>
<keyword evidence="10" id="KW-1185">Reference proteome</keyword>
<dbReference type="Proteomes" id="UP000410492">
    <property type="component" value="Unassembled WGS sequence"/>
</dbReference>
<evidence type="ECO:0000259" key="8">
    <source>
        <dbReference type="Pfam" id="PF12697"/>
    </source>
</evidence>
<sequence>MSDLRKTVLGLHAKRSSTSNSRLAASKQNFGPVKWSNYFDKEEIIETSKGKFNVYSKGSEGPILLCLHGGGYSGLTWALFTDAVAKTIHCQVKALDLRGHGKTSTNDDLDLSLETMANDVIDVSKKILDGSSTPIILLGHSMGGAVAVEVAHSIDNTVGLCVIDVVEGTALDALSSMQSILRGRPTHFRSIPHAIQWCYKSGQTHNLEAAKVSMPGQIINVNSLKLAADECDEVEVEKEDGLDVLGRRSVASSACTLTEVAEEPEEKDGNVQTSEEPQCNDCGKPPLPKSQRTENSTTSPEQGQMGPPQHAPPIHQTASDTSPPQYKWRIDLSKTEKFWTGWFTDLSHKFLEVKVPKLLLLANIHGLDTTLTVGQMQGKFQLQVLQKSGHAIHEDQPHNVAELLSAYLVKQKIALPKDGFSHNNVPSC</sequence>
<dbReference type="EC" id="3.1.1.-" evidence="5"/>
<evidence type="ECO:0000256" key="4">
    <source>
        <dbReference type="ARBA" id="ARBA00049203"/>
    </source>
</evidence>
<dbReference type="EMBL" id="CAACVG010006977">
    <property type="protein sequence ID" value="VEN42909.1"/>
    <property type="molecule type" value="Genomic_DNA"/>
</dbReference>
<proteinExistence type="inferred from homology"/>
<feature type="active site" evidence="6">
    <location>
        <position position="390"/>
    </location>
</feature>
<feature type="active site" evidence="6">
    <location>
        <position position="164"/>
    </location>
</feature>
<evidence type="ECO:0000256" key="5">
    <source>
        <dbReference type="PIRNR" id="PIRNR022950"/>
    </source>
</evidence>
<evidence type="ECO:0000256" key="1">
    <source>
        <dbReference type="ARBA" id="ARBA00008645"/>
    </source>
</evidence>
<evidence type="ECO:0000256" key="7">
    <source>
        <dbReference type="SAM" id="MobiDB-lite"/>
    </source>
</evidence>
<name>A0A653C5T1_CALMS</name>
<dbReference type="PIRSF" id="PIRSF022950">
    <property type="entry name" value="PPase_methylesterase_euk"/>
    <property type="match status" value="1"/>
</dbReference>
<comment type="catalytic activity">
    <reaction evidence="4">
        <text>[phosphatase 2A protein]-C-terminal L-leucine methyl ester + H2O = [phosphatase 2A protein]-C-terminal L-leucine + methanol + H(+)</text>
        <dbReference type="Rhea" id="RHEA:48548"/>
        <dbReference type="Rhea" id="RHEA-COMP:12134"/>
        <dbReference type="Rhea" id="RHEA-COMP:12135"/>
        <dbReference type="ChEBI" id="CHEBI:15377"/>
        <dbReference type="ChEBI" id="CHEBI:15378"/>
        <dbReference type="ChEBI" id="CHEBI:17790"/>
        <dbReference type="ChEBI" id="CHEBI:90516"/>
        <dbReference type="ChEBI" id="CHEBI:90517"/>
        <dbReference type="EC" id="3.1.1.89"/>
    </reaction>
</comment>
<dbReference type="OrthoDB" id="194865at2759"/>
<feature type="compositionally biased region" description="Polar residues" evidence="7">
    <location>
        <begin position="293"/>
        <end position="302"/>
    </location>
</feature>
<dbReference type="Gene3D" id="3.40.50.1820">
    <property type="entry name" value="alpha/beta hydrolase"/>
    <property type="match status" value="1"/>
</dbReference>
<comment type="function">
    <text evidence="5">Demethylates proteins that have been reversibly carboxymethylated.</text>
</comment>
<accession>A0A653C5T1</accession>
<feature type="active site" evidence="6">
    <location>
        <position position="141"/>
    </location>
</feature>
<protein>
    <recommendedName>
        <fullName evidence="5">Protein phosphatase methylesterase 1</fullName>
        <shortName evidence="5">PME-1</shortName>
        <ecNumber evidence="5">3.1.1.-</ecNumber>
    </recommendedName>
</protein>
<dbReference type="AlphaFoldDB" id="A0A653C5T1"/>
<organism evidence="9 10">
    <name type="scientific">Callosobruchus maculatus</name>
    <name type="common">Southern cowpea weevil</name>
    <name type="synonym">Pulse bruchid</name>
    <dbReference type="NCBI Taxonomy" id="64391"/>
    <lineage>
        <taxon>Eukaryota</taxon>
        <taxon>Metazoa</taxon>
        <taxon>Ecdysozoa</taxon>
        <taxon>Arthropoda</taxon>
        <taxon>Hexapoda</taxon>
        <taxon>Insecta</taxon>
        <taxon>Pterygota</taxon>
        <taxon>Neoptera</taxon>
        <taxon>Endopterygota</taxon>
        <taxon>Coleoptera</taxon>
        <taxon>Polyphaga</taxon>
        <taxon>Cucujiformia</taxon>
        <taxon>Chrysomeloidea</taxon>
        <taxon>Chrysomelidae</taxon>
        <taxon>Bruchinae</taxon>
        <taxon>Bruchini</taxon>
        <taxon>Callosobruchus</taxon>
    </lineage>
</organism>
<reference evidence="9 10" key="1">
    <citation type="submission" date="2019-01" db="EMBL/GenBank/DDBJ databases">
        <authorList>
            <person name="Sayadi A."/>
        </authorList>
    </citation>
    <scope>NUCLEOTIDE SEQUENCE [LARGE SCALE GENOMIC DNA]</scope>
</reference>
<keyword evidence="2 5" id="KW-0719">Serine esterase</keyword>
<dbReference type="PANTHER" id="PTHR14189">
    <property type="entry name" value="PROTEIN PHOSPHATASE METHYLESTERASE-1 RELATED"/>
    <property type="match status" value="1"/>
</dbReference>
<evidence type="ECO:0000313" key="10">
    <source>
        <dbReference type="Proteomes" id="UP000410492"/>
    </source>
</evidence>
<evidence type="ECO:0000256" key="2">
    <source>
        <dbReference type="ARBA" id="ARBA00022487"/>
    </source>
</evidence>
<keyword evidence="3 5" id="KW-0378">Hydrolase</keyword>
<dbReference type="InterPro" id="IPR029058">
    <property type="entry name" value="AB_hydrolase_fold"/>
</dbReference>
<dbReference type="InterPro" id="IPR016812">
    <property type="entry name" value="PPase_methylesterase_euk"/>
</dbReference>
<evidence type="ECO:0000256" key="3">
    <source>
        <dbReference type="ARBA" id="ARBA00022801"/>
    </source>
</evidence>
<comment type="similarity">
    <text evidence="1 5">Belongs to the AB hydrolase superfamily.</text>
</comment>
<dbReference type="SUPFAM" id="SSF53474">
    <property type="entry name" value="alpha/beta-Hydrolases"/>
    <property type="match status" value="1"/>
</dbReference>
<gene>
    <name evidence="9" type="ORF">CALMAC_LOCUS6237</name>
</gene>
<evidence type="ECO:0000256" key="6">
    <source>
        <dbReference type="PIRSR" id="PIRSR022950-1"/>
    </source>
</evidence>
<feature type="region of interest" description="Disordered" evidence="7">
    <location>
        <begin position="256"/>
        <end position="325"/>
    </location>
</feature>
<dbReference type="InterPro" id="IPR000073">
    <property type="entry name" value="AB_hydrolase_1"/>
</dbReference>
<dbReference type="PANTHER" id="PTHR14189:SF0">
    <property type="entry name" value="PROTEIN PHOSPHATASE METHYLESTERASE 1"/>
    <property type="match status" value="1"/>
</dbReference>